<keyword evidence="2 7" id="KW-0813">Transport</keyword>
<reference evidence="9 10" key="1">
    <citation type="submission" date="2018-09" db="EMBL/GenBank/DDBJ databases">
        <authorList>
            <person name="Wang F."/>
        </authorList>
    </citation>
    <scope>NUCLEOTIDE SEQUENCE [LARGE SCALE GENOMIC DNA]</scope>
    <source>
        <strain evidence="9 10">PLHSC7-2</strain>
    </source>
</reference>
<dbReference type="Pfam" id="PF00528">
    <property type="entry name" value="BPD_transp_1"/>
    <property type="match status" value="1"/>
</dbReference>
<feature type="transmembrane region" description="Helical" evidence="7">
    <location>
        <begin position="111"/>
        <end position="131"/>
    </location>
</feature>
<evidence type="ECO:0000256" key="3">
    <source>
        <dbReference type="ARBA" id="ARBA00022475"/>
    </source>
</evidence>
<comment type="subcellular location">
    <subcellularLocation>
        <location evidence="1 7">Cell membrane</location>
        <topology evidence="1 7">Multi-pass membrane protein</topology>
    </subcellularLocation>
</comment>
<dbReference type="AlphaFoldDB" id="A0A418YFZ6"/>
<keyword evidence="5 7" id="KW-1133">Transmembrane helix</keyword>
<name>A0A418YFZ6_9GAMM</name>
<dbReference type="InterPro" id="IPR025966">
    <property type="entry name" value="OppC_N"/>
</dbReference>
<keyword evidence="6 7" id="KW-0472">Membrane</keyword>
<evidence type="ECO:0000313" key="10">
    <source>
        <dbReference type="Proteomes" id="UP000283255"/>
    </source>
</evidence>
<evidence type="ECO:0000259" key="8">
    <source>
        <dbReference type="PROSITE" id="PS50928"/>
    </source>
</evidence>
<evidence type="ECO:0000256" key="6">
    <source>
        <dbReference type="ARBA" id="ARBA00023136"/>
    </source>
</evidence>
<reference evidence="9 10" key="2">
    <citation type="submission" date="2019-01" db="EMBL/GenBank/DDBJ databases">
        <title>Motilimonas pumilus sp. nov., isolated from the gut of sea cucumber (Apostichopus japonicus).</title>
        <authorList>
            <person name="Wang F.-Q."/>
            <person name="Ren L.-H."/>
            <person name="Lin Y.-W."/>
            <person name="Sun G.-H."/>
            <person name="Du Z.-J."/>
            <person name="Zhao J.-X."/>
            <person name="Liu X.-J."/>
            <person name="Liu L.-J."/>
        </authorList>
    </citation>
    <scope>NUCLEOTIDE SEQUENCE [LARGE SCALE GENOMIC DNA]</scope>
    <source>
        <strain evidence="9 10">PLHSC7-2</strain>
    </source>
</reference>
<keyword evidence="10" id="KW-1185">Reference proteome</keyword>
<feature type="transmembrane region" description="Helical" evidence="7">
    <location>
        <begin position="137"/>
        <end position="155"/>
    </location>
</feature>
<evidence type="ECO:0000313" key="9">
    <source>
        <dbReference type="EMBL" id="RJG48471.1"/>
    </source>
</evidence>
<feature type="transmembrane region" description="Helical" evidence="7">
    <location>
        <begin position="186"/>
        <end position="207"/>
    </location>
</feature>
<dbReference type="InterPro" id="IPR050366">
    <property type="entry name" value="BP-dependent_transpt_permease"/>
</dbReference>
<evidence type="ECO:0000256" key="1">
    <source>
        <dbReference type="ARBA" id="ARBA00004651"/>
    </source>
</evidence>
<keyword evidence="3" id="KW-1003">Cell membrane</keyword>
<accession>A0A418YFZ6</accession>
<evidence type="ECO:0000256" key="5">
    <source>
        <dbReference type="ARBA" id="ARBA00022989"/>
    </source>
</evidence>
<dbReference type="SUPFAM" id="SSF161098">
    <property type="entry name" value="MetI-like"/>
    <property type="match status" value="1"/>
</dbReference>
<proteinExistence type="inferred from homology"/>
<sequence length="308" mass="32985">MGFLKLLVRNNKALMGLIIVGFFILTSALAPLITQYDSKKRTGRPHMAPDAEHVLGTTRMGRDVFAQTLYGGRLSLAVGFGAGIIVVAMAVAVGITAGYFGGLIDEILSSLMNIMLVIPQLPLLMVLAAFIGQASPMVIALIIGLTSWAWGARVVRSQTLAVREKEFVVAAQVLGEPSWRIIVIEILPNLISIIGASFIGSVIYAIMTQATLEFLGLGDPTAVTWGTQLYNMQNTSAINIGAWWEVFSPIVVIACVGAGLALLNFAVDEIANPQLRSHVGLKRWKQITAEKEAEALQEQQGKVQGAAS</sequence>
<dbReference type="Pfam" id="PF12911">
    <property type="entry name" value="OppC_N"/>
    <property type="match status" value="1"/>
</dbReference>
<feature type="transmembrane region" description="Helical" evidence="7">
    <location>
        <begin position="74"/>
        <end position="99"/>
    </location>
</feature>
<dbReference type="Proteomes" id="UP000283255">
    <property type="component" value="Unassembled WGS sequence"/>
</dbReference>
<evidence type="ECO:0000256" key="4">
    <source>
        <dbReference type="ARBA" id="ARBA00022692"/>
    </source>
</evidence>
<dbReference type="PROSITE" id="PS50928">
    <property type="entry name" value="ABC_TM1"/>
    <property type="match status" value="1"/>
</dbReference>
<keyword evidence="4 7" id="KW-0812">Transmembrane</keyword>
<comment type="similarity">
    <text evidence="7">Belongs to the binding-protein-dependent transport system permease family.</text>
</comment>
<dbReference type="GO" id="GO:0005886">
    <property type="term" value="C:plasma membrane"/>
    <property type="evidence" value="ECO:0007669"/>
    <property type="project" value="UniProtKB-SubCell"/>
</dbReference>
<dbReference type="Gene3D" id="1.10.3720.10">
    <property type="entry name" value="MetI-like"/>
    <property type="match status" value="1"/>
</dbReference>
<dbReference type="InterPro" id="IPR035906">
    <property type="entry name" value="MetI-like_sf"/>
</dbReference>
<dbReference type="GO" id="GO:0071916">
    <property type="term" value="F:dipeptide transmembrane transporter activity"/>
    <property type="evidence" value="ECO:0007669"/>
    <property type="project" value="TreeGrafter"/>
</dbReference>
<gene>
    <name evidence="9" type="ORF">D1Z90_08235</name>
</gene>
<evidence type="ECO:0000256" key="2">
    <source>
        <dbReference type="ARBA" id="ARBA00022448"/>
    </source>
</evidence>
<dbReference type="InterPro" id="IPR000515">
    <property type="entry name" value="MetI-like"/>
</dbReference>
<protein>
    <submittedName>
        <fullName evidence="9">ABC transporter permease</fullName>
    </submittedName>
</protein>
<feature type="transmembrane region" description="Helical" evidence="7">
    <location>
        <begin position="246"/>
        <end position="267"/>
    </location>
</feature>
<evidence type="ECO:0000256" key="7">
    <source>
        <dbReference type="RuleBase" id="RU363032"/>
    </source>
</evidence>
<dbReference type="EMBL" id="QZCH01000008">
    <property type="protein sequence ID" value="RJG48471.1"/>
    <property type="molecule type" value="Genomic_DNA"/>
</dbReference>
<dbReference type="RefSeq" id="WP_119910281.1">
    <property type="nucleotide sequence ID" value="NZ_QZCH01000008.1"/>
</dbReference>
<dbReference type="PANTHER" id="PTHR43386">
    <property type="entry name" value="OLIGOPEPTIDE TRANSPORT SYSTEM PERMEASE PROTEIN APPC"/>
    <property type="match status" value="1"/>
</dbReference>
<dbReference type="PANTHER" id="PTHR43386:SF1">
    <property type="entry name" value="D,D-DIPEPTIDE TRANSPORT SYSTEM PERMEASE PROTEIN DDPC-RELATED"/>
    <property type="match status" value="1"/>
</dbReference>
<dbReference type="OrthoDB" id="9805884at2"/>
<organism evidence="9 10">
    <name type="scientific">Motilimonas pumila</name>
    <dbReference type="NCBI Taxonomy" id="2303987"/>
    <lineage>
        <taxon>Bacteria</taxon>
        <taxon>Pseudomonadati</taxon>
        <taxon>Pseudomonadota</taxon>
        <taxon>Gammaproteobacteria</taxon>
        <taxon>Alteromonadales</taxon>
        <taxon>Alteromonadales genera incertae sedis</taxon>
        <taxon>Motilimonas</taxon>
    </lineage>
</organism>
<feature type="domain" description="ABC transmembrane type-1" evidence="8">
    <location>
        <begin position="76"/>
        <end position="264"/>
    </location>
</feature>
<feature type="transmembrane region" description="Helical" evidence="7">
    <location>
        <begin position="12"/>
        <end position="33"/>
    </location>
</feature>
<comment type="caution">
    <text evidence="9">The sequence shown here is derived from an EMBL/GenBank/DDBJ whole genome shotgun (WGS) entry which is preliminary data.</text>
</comment>
<dbReference type="CDD" id="cd06261">
    <property type="entry name" value="TM_PBP2"/>
    <property type="match status" value="1"/>
</dbReference>